<evidence type="ECO:0000313" key="2">
    <source>
        <dbReference type="EMBL" id="PWZ17133.1"/>
    </source>
</evidence>
<protein>
    <submittedName>
        <fullName evidence="2">Uncharacterized protein</fullName>
    </submittedName>
</protein>
<comment type="caution">
    <text evidence="2">The sequence shown here is derived from an EMBL/GenBank/DDBJ whole genome shotgun (WGS) entry which is preliminary data.</text>
</comment>
<gene>
    <name evidence="2" type="ORF">Zm00014a_013671</name>
</gene>
<accession>A0A3L6E9U1</accession>
<reference evidence="2" key="1">
    <citation type="journal article" date="2018" name="Nat. Genet.">
        <title>Extensive intraspecific gene order and gene structural variations between Mo17 and other maize genomes.</title>
        <authorList>
            <person name="Sun S."/>
            <person name="Zhou Y."/>
            <person name="Chen J."/>
            <person name="Shi J."/>
            <person name="Zhao H."/>
            <person name="Zhao H."/>
            <person name="Song W."/>
            <person name="Zhang M."/>
            <person name="Cui Y."/>
            <person name="Dong X."/>
            <person name="Liu H."/>
            <person name="Ma X."/>
            <person name="Jiao Y."/>
            <person name="Wang B."/>
            <person name="Wei X."/>
            <person name="Stein J.C."/>
            <person name="Glaubitz J.C."/>
            <person name="Lu F."/>
            <person name="Yu G."/>
            <person name="Liang C."/>
            <person name="Fengler K."/>
            <person name="Li B."/>
            <person name="Rafalski A."/>
            <person name="Schnable P.S."/>
            <person name="Ware D.H."/>
            <person name="Buckler E.S."/>
            <person name="Lai J."/>
        </authorList>
    </citation>
    <scope>NUCLEOTIDE SEQUENCE [LARGE SCALE GENOMIC DNA]</scope>
    <source>
        <tissue evidence="2">Seedling</tissue>
    </source>
</reference>
<dbReference type="AlphaFoldDB" id="A0A3L6E9U1"/>
<dbReference type="EMBL" id="NCVQ01000007">
    <property type="protein sequence ID" value="PWZ17133.1"/>
    <property type="molecule type" value="Genomic_DNA"/>
</dbReference>
<feature type="region of interest" description="Disordered" evidence="1">
    <location>
        <begin position="1"/>
        <end position="45"/>
    </location>
</feature>
<evidence type="ECO:0000256" key="1">
    <source>
        <dbReference type="SAM" id="MobiDB-lite"/>
    </source>
</evidence>
<dbReference type="Proteomes" id="UP000251960">
    <property type="component" value="Chromosome 6"/>
</dbReference>
<name>A0A3L6E9U1_MAIZE</name>
<proteinExistence type="predicted"/>
<organism evidence="2">
    <name type="scientific">Zea mays</name>
    <name type="common">Maize</name>
    <dbReference type="NCBI Taxonomy" id="4577"/>
    <lineage>
        <taxon>Eukaryota</taxon>
        <taxon>Viridiplantae</taxon>
        <taxon>Streptophyta</taxon>
        <taxon>Embryophyta</taxon>
        <taxon>Tracheophyta</taxon>
        <taxon>Spermatophyta</taxon>
        <taxon>Magnoliopsida</taxon>
        <taxon>Liliopsida</taxon>
        <taxon>Poales</taxon>
        <taxon>Poaceae</taxon>
        <taxon>PACMAD clade</taxon>
        <taxon>Panicoideae</taxon>
        <taxon>Andropogonodae</taxon>
        <taxon>Andropogoneae</taxon>
        <taxon>Tripsacinae</taxon>
        <taxon>Zea</taxon>
    </lineage>
</organism>
<sequence length="188" mass="19453">MQLDDADAGDTGKEKDARPPCGMTRDDDSDRQRQCEKDEDDMLPAPAFIVGATDADDALLGATAIPPLPPGAGVAVAPAPAETADGDDGHHVERGADARKVTRWDWDAVVVADRSGATALLLLRFGAGDGGRGFLVRLGRRKHVHLRTPLTGGSVAPLAILFCRGSVWGATGTFSLAEVMGASQGGLA</sequence>
<feature type="compositionally biased region" description="Basic and acidic residues" evidence="1">
    <location>
        <begin position="10"/>
        <end position="36"/>
    </location>
</feature>